<sequence length="93" mass="10122">MTGPPRAKSGLLAPESRQQPKSAESGLVITLNDGVLSSRRPNGEDALSRPRLFGCTLRQSYVSNAAKNVSTFMTLVKVLSSFPIATDTRFVYY</sequence>
<feature type="region of interest" description="Disordered" evidence="1">
    <location>
        <begin position="1"/>
        <end position="24"/>
    </location>
</feature>
<evidence type="ECO:0000313" key="3">
    <source>
        <dbReference type="Proteomes" id="UP001233836"/>
    </source>
</evidence>
<evidence type="ECO:0000313" key="2">
    <source>
        <dbReference type="EMBL" id="MDQ0168711.1"/>
    </source>
</evidence>
<reference evidence="2 3" key="1">
    <citation type="submission" date="2023-07" db="EMBL/GenBank/DDBJ databases">
        <title>Sorghum-associated microbial communities from plants grown in Nebraska, USA.</title>
        <authorList>
            <person name="Schachtman D."/>
        </authorList>
    </citation>
    <scope>NUCLEOTIDE SEQUENCE [LARGE SCALE GENOMIC DNA]</scope>
    <source>
        <strain evidence="2 3">DS1314</strain>
    </source>
</reference>
<dbReference type="Proteomes" id="UP001233836">
    <property type="component" value="Unassembled WGS sequence"/>
</dbReference>
<protein>
    <submittedName>
        <fullName evidence="2">Uncharacterized protein</fullName>
    </submittedName>
</protein>
<dbReference type="RefSeq" id="WP_307211924.1">
    <property type="nucleotide sequence ID" value="NZ_JAUSTI010000001.1"/>
</dbReference>
<name>A0ABT9W633_9BACL</name>
<proteinExistence type="predicted"/>
<gene>
    <name evidence="2" type="ORF">J2T19_000148</name>
</gene>
<comment type="caution">
    <text evidence="2">The sequence shown here is derived from an EMBL/GenBank/DDBJ whole genome shotgun (WGS) entry which is preliminary data.</text>
</comment>
<accession>A0ABT9W633</accession>
<keyword evidence="3" id="KW-1185">Reference proteome</keyword>
<evidence type="ECO:0000256" key="1">
    <source>
        <dbReference type="SAM" id="MobiDB-lite"/>
    </source>
</evidence>
<organism evidence="2 3">
    <name type="scientific">Paenibacillus tundrae</name>
    <dbReference type="NCBI Taxonomy" id="528187"/>
    <lineage>
        <taxon>Bacteria</taxon>
        <taxon>Bacillati</taxon>
        <taxon>Bacillota</taxon>
        <taxon>Bacilli</taxon>
        <taxon>Bacillales</taxon>
        <taxon>Paenibacillaceae</taxon>
        <taxon>Paenibacillus</taxon>
    </lineage>
</organism>
<dbReference type="EMBL" id="JAUSTI010000001">
    <property type="protein sequence ID" value="MDQ0168711.1"/>
    <property type="molecule type" value="Genomic_DNA"/>
</dbReference>